<protein>
    <submittedName>
        <fullName evidence="2">Uncharacterized protein</fullName>
    </submittedName>
</protein>
<dbReference type="AlphaFoldDB" id="A0A2T2NL49"/>
<dbReference type="OrthoDB" id="5403157at2759"/>
<dbReference type="EMBL" id="KZ678136">
    <property type="protein sequence ID" value="PSN66152.1"/>
    <property type="molecule type" value="Genomic_DNA"/>
</dbReference>
<gene>
    <name evidence="2" type="ORF">BS50DRAFT_408269</name>
</gene>
<evidence type="ECO:0000313" key="2">
    <source>
        <dbReference type="EMBL" id="PSN66152.1"/>
    </source>
</evidence>
<organism evidence="2 3">
    <name type="scientific">Corynespora cassiicola Philippines</name>
    <dbReference type="NCBI Taxonomy" id="1448308"/>
    <lineage>
        <taxon>Eukaryota</taxon>
        <taxon>Fungi</taxon>
        <taxon>Dikarya</taxon>
        <taxon>Ascomycota</taxon>
        <taxon>Pezizomycotina</taxon>
        <taxon>Dothideomycetes</taxon>
        <taxon>Pleosporomycetidae</taxon>
        <taxon>Pleosporales</taxon>
        <taxon>Corynesporascaceae</taxon>
        <taxon>Corynespora</taxon>
    </lineage>
</organism>
<proteinExistence type="predicted"/>
<evidence type="ECO:0000256" key="1">
    <source>
        <dbReference type="SAM" id="MobiDB-lite"/>
    </source>
</evidence>
<feature type="region of interest" description="Disordered" evidence="1">
    <location>
        <begin position="1"/>
        <end position="143"/>
    </location>
</feature>
<accession>A0A2T2NL49</accession>
<feature type="compositionally biased region" description="Low complexity" evidence="1">
    <location>
        <begin position="59"/>
        <end position="70"/>
    </location>
</feature>
<sequence>MSSRPVDRTIPSTSSPLSPRMDSLAIPSQAPRRPPPHARQSSGASGSLRLPSLPRFHPANFASQNSSAAATPATGPNSPQPPVSPHAYQRQQYSDAQRQMYLYQQQLMASASRQARGAIPKPTSPRLDPMGSPGPVTPLELSGADGYLTAGMTSNDAASHVDKLIREEALRRGEISPGRTASVGGR</sequence>
<feature type="compositionally biased region" description="Low complexity" evidence="1">
    <location>
        <begin position="96"/>
        <end position="109"/>
    </location>
</feature>
<dbReference type="Proteomes" id="UP000240883">
    <property type="component" value="Unassembled WGS sequence"/>
</dbReference>
<name>A0A2T2NL49_CORCC</name>
<evidence type="ECO:0000313" key="3">
    <source>
        <dbReference type="Proteomes" id="UP000240883"/>
    </source>
</evidence>
<reference evidence="2 3" key="1">
    <citation type="journal article" date="2018" name="Front. Microbiol.">
        <title>Genome-Wide Analysis of Corynespora cassiicola Leaf Fall Disease Putative Effectors.</title>
        <authorList>
            <person name="Lopez D."/>
            <person name="Ribeiro S."/>
            <person name="Label P."/>
            <person name="Fumanal B."/>
            <person name="Venisse J.S."/>
            <person name="Kohler A."/>
            <person name="de Oliveira R.R."/>
            <person name="Labutti K."/>
            <person name="Lipzen A."/>
            <person name="Lail K."/>
            <person name="Bauer D."/>
            <person name="Ohm R.A."/>
            <person name="Barry K.W."/>
            <person name="Spatafora J."/>
            <person name="Grigoriev I.V."/>
            <person name="Martin F.M."/>
            <person name="Pujade-Renaud V."/>
        </authorList>
    </citation>
    <scope>NUCLEOTIDE SEQUENCE [LARGE SCALE GENOMIC DNA]</scope>
    <source>
        <strain evidence="2 3">Philippines</strain>
    </source>
</reference>
<keyword evidence="3" id="KW-1185">Reference proteome</keyword>